<reference evidence="1 2" key="1">
    <citation type="journal article" date="2013" name="Genome Announc.">
        <title>Complete Genome Sequence of the Carbazole Degrader Pseudomonas resinovorans Strain CA10 (NBRC 106553).</title>
        <authorList>
            <person name="Shintani M."/>
            <person name="Hosoyama A."/>
            <person name="Ohji S."/>
            <person name="Tsuchikane K."/>
            <person name="Takarada H."/>
            <person name="Yamazoe A."/>
            <person name="Fujita N."/>
            <person name="Nojiri H."/>
        </authorList>
    </citation>
    <scope>NUCLEOTIDE SEQUENCE [LARGE SCALE GENOMIC DNA]</scope>
    <source>
        <strain evidence="1 2">NBRC 106553</strain>
    </source>
</reference>
<dbReference type="eggNOG" id="ENOG502ZHR7">
    <property type="taxonomic scope" value="Bacteria"/>
</dbReference>
<proteinExistence type="predicted"/>
<keyword evidence="2" id="KW-1185">Reference proteome</keyword>
<dbReference type="PATRIC" id="fig|1245471.3.peg.4253"/>
<organism evidence="1 2">
    <name type="scientific">Metapseudomonas resinovorans NBRC 106553</name>
    <dbReference type="NCBI Taxonomy" id="1245471"/>
    <lineage>
        <taxon>Bacteria</taxon>
        <taxon>Pseudomonadati</taxon>
        <taxon>Pseudomonadota</taxon>
        <taxon>Gammaproteobacteria</taxon>
        <taxon>Pseudomonadales</taxon>
        <taxon>Pseudomonadaceae</taxon>
        <taxon>Metapseudomonas</taxon>
    </lineage>
</organism>
<evidence type="ECO:0008006" key="3">
    <source>
        <dbReference type="Google" id="ProtNLM"/>
    </source>
</evidence>
<evidence type="ECO:0000313" key="1">
    <source>
        <dbReference type="EMBL" id="BAN49936.1"/>
    </source>
</evidence>
<evidence type="ECO:0000313" key="2">
    <source>
        <dbReference type="Proteomes" id="UP000015503"/>
    </source>
</evidence>
<dbReference type="KEGG" id="pre:PCA10_42040"/>
<gene>
    <name evidence="1" type="ORF">PCA10_42040</name>
</gene>
<accession>S6AYP9</accession>
<dbReference type="RefSeq" id="WP_016494070.1">
    <property type="nucleotide sequence ID" value="NC_021499.1"/>
</dbReference>
<dbReference type="Proteomes" id="UP000015503">
    <property type="component" value="Chromosome"/>
</dbReference>
<dbReference type="AlphaFoldDB" id="S6AYP9"/>
<sequence>MQPAVEIRRVRELHAQLDLALRSQDWDAVSRADLAIRQYLQAQAGRNDLATDVTEARRWLKALHDRAMQACADECERLRRLMLNHLEYAEGRSAYMQVEAYLGGQ</sequence>
<dbReference type="EMBL" id="AP013068">
    <property type="protein sequence ID" value="BAN49936.1"/>
    <property type="molecule type" value="Genomic_DNA"/>
</dbReference>
<dbReference type="HOGENOM" id="CLU_175564_0_0_6"/>
<dbReference type="OrthoDB" id="7031438at2"/>
<name>S6AYP9_METRE</name>
<dbReference type="STRING" id="1245471.PCA10_42040"/>
<protein>
    <recommendedName>
        <fullName evidence="3">Flagellar protein FliT</fullName>
    </recommendedName>
</protein>